<dbReference type="AlphaFoldDB" id="A0A1H1PFA9"/>
<keyword evidence="2" id="KW-1185">Reference proteome</keyword>
<reference evidence="1 2" key="1">
    <citation type="submission" date="2016-10" db="EMBL/GenBank/DDBJ databases">
        <authorList>
            <person name="de Groot N.N."/>
        </authorList>
    </citation>
    <scope>NUCLEOTIDE SEQUENCE [LARGE SCALE GENOMIC DNA]</scope>
    <source>
        <strain evidence="1 2">DSM 22024</strain>
    </source>
</reference>
<dbReference type="Proteomes" id="UP000198983">
    <property type="component" value="Chromosome I"/>
</dbReference>
<accession>A0A1H1PFA9</accession>
<evidence type="ECO:0000313" key="2">
    <source>
        <dbReference type="Proteomes" id="UP000198983"/>
    </source>
</evidence>
<protein>
    <submittedName>
        <fullName evidence="1">Uncharacterized protein</fullName>
    </submittedName>
</protein>
<gene>
    <name evidence="1" type="ORF">SAMN04489717_1614</name>
</gene>
<dbReference type="EMBL" id="LT629732">
    <property type="protein sequence ID" value="SDS09705.1"/>
    <property type="molecule type" value="Genomic_DNA"/>
</dbReference>
<evidence type="ECO:0000313" key="1">
    <source>
        <dbReference type="EMBL" id="SDS09705.1"/>
    </source>
</evidence>
<name>A0A1H1PFA9_9ACTN</name>
<proteinExistence type="predicted"/>
<organism evidence="1 2">
    <name type="scientific">Actinopolymorpha singaporensis</name>
    <dbReference type="NCBI Taxonomy" id="117157"/>
    <lineage>
        <taxon>Bacteria</taxon>
        <taxon>Bacillati</taxon>
        <taxon>Actinomycetota</taxon>
        <taxon>Actinomycetes</taxon>
        <taxon>Propionibacteriales</taxon>
        <taxon>Actinopolymorphaceae</taxon>
        <taxon>Actinopolymorpha</taxon>
    </lineage>
</organism>
<sequence length="122" mass="13693">MGDVGTARLRSLVRDVRRLADDMMPLLLFLHGDVRESTRRAVPERGRSWVDYWSRVAEEDHAVGGPALERIVHHQERSQAQKQADLDILRSTGWFLLDLDATAPAEDVLAQALAGLGLWRPA</sequence>